<dbReference type="Proteomes" id="UP001597483">
    <property type="component" value="Unassembled WGS sequence"/>
</dbReference>
<dbReference type="PANTHER" id="PTHR11091:SF0">
    <property type="entry name" value="MALATE DEHYDROGENASE"/>
    <property type="match status" value="1"/>
</dbReference>
<comment type="similarity">
    <text evidence="1">Belongs to the LDH2/MDH2 oxidoreductase family.</text>
</comment>
<dbReference type="SUPFAM" id="SSF89733">
    <property type="entry name" value="L-sulfolactate dehydrogenase-like"/>
    <property type="match status" value="1"/>
</dbReference>
<evidence type="ECO:0000313" key="4">
    <source>
        <dbReference type="EMBL" id="MFD2474275.1"/>
    </source>
</evidence>
<dbReference type="Pfam" id="PF02615">
    <property type="entry name" value="Ldh_2"/>
    <property type="match status" value="1"/>
</dbReference>
<name>A0ABW5HMU2_9PSEU</name>
<dbReference type="PANTHER" id="PTHR11091">
    <property type="entry name" value="OXIDOREDUCTASE-RELATED"/>
    <property type="match status" value="1"/>
</dbReference>
<feature type="region of interest" description="Disordered" evidence="3">
    <location>
        <begin position="352"/>
        <end position="377"/>
    </location>
</feature>
<sequence length="377" mass="39056">MNAAYGLDALEGFARDVLLATGMRPDDAGLLARSLVEADATGVATHGLTRLPAYAAQLRAGQVNPVPREEVLADAPSAVLVDADGGFGVPVGVRTVDRLMAKARETGVAFGGVTRVAHFGAAAFFTRRAAREGFVAFAMSSTSPSVVPFGGRGPRIGNSPMSFAAPGVREPELVMDMAQSVSSRGRIKVFEAENRELPQGWAVDRDGLPTRDPAAALAGGVLPSGGHKGAALSLMVEMLASGMTGARLTRDIRHAGFTSAGAPDLASDVTVGNSFLVLDAAVFGDAAAVRRRATEIAEHVRRSEPARDVDQVLAPGDPERARFAEAAAAGVPLSSATAHGLRALADELGLAFPHPLNDDQGADHGHRRKQETGPLPE</sequence>
<proteinExistence type="inferred from homology"/>
<dbReference type="InterPro" id="IPR003767">
    <property type="entry name" value="Malate/L-lactate_DH-like"/>
</dbReference>
<dbReference type="InterPro" id="IPR036111">
    <property type="entry name" value="Mal/L-sulfo/L-lacto_DH-like_sf"/>
</dbReference>
<evidence type="ECO:0000256" key="3">
    <source>
        <dbReference type="SAM" id="MobiDB-lite"/>
    </source>
</evidence>
<gene>
    <name evidence="4" type="ORF">ACFSVL_43195</name>
</gene>
<dbReference type="EMBL" id="JBHUKS010000037">
    <property type="protein sequence ID" value="MFD2474275.1"/>
    <property type="molecule type" value="Genomic_DNA"/>
</dbReference>
<evidence type="ECO:0000256" key="1">
    <source>
        <dbReference type="ARBA" id="ARBA00006056"/>
    </source>
</evidence>
<reference evidence="5" key="1">
    <citation type="journal article" date="2019" name="Int. J. Syst. Evol. Microbiol.">
        <title>The Global Catalogue of Microorganisms (GCM) 10K type strain sequencing project: providing services to taxonomists for standard genome sequencing and annotation.</title>
        <authorList>
            <consortium name="The Broad Institute Genomics Platform"/>
            <consortium name="The Broad Institute Genome Sequencing Center for Infectious Disease"/>
            <person name="Wu L."/>
            <person name="Ma J."/>
        </authorList>
    </citation>
    <scope>NUCLEOTIDE SEQUENCE [LARGE SCALE GENOMIC DNA]</scope>
    <source>
        <strain evidence="5">CGMCC 4.7641</strain>
    </source>
</reference>
<dbReference type="Gene3D" id="1.10.1530.10">
    <property type="match status" value="1"/>
</dbReference>
<dbReference type="RefSeq" id="WP_378313424.1">
    <property type="nucleotide sequence ID" value="NZ_JBHUKS010000037.1"/>
</dbReference>
<comment type="caution">
    <text evidence="4">The sequence shown here is derived from an EMBL/GenBank/DDBJ whole genome shotgun (WGS) entry which is preliminary data.</text>
</comment>
<organism evidence="4 5">
    <name type="scientific">Amycolatopsis silviterrae</name>
    <dbReference type="NCBI Taxonomy" id="1656914"/>
    <lineage>
        <taxon>Bacteria</taxon>
        <taxon>Bacillati</taxon>
        <taxon>Actinomycetota</taxon>
        <taxon>Actinomycetes</taxon>
        <taxon>Pseudonocardiales</taxon>
        <taxon>Pseudonocardiaceae</taxon>
        <taxon>Amycolatopsis</taxon>
    </lineage>
</organism>
<protein>
    <submittedName>
        <fullName evidence="4">Ldh family oxidoreductase</fullName>
    </submittedName>
</protein>
<dbReference type="InterPro" id="IPR043143">
    <property type="entry name" value="Mal/L-sulf/L-lact_DH-like_NADP"/>
</dbReference>
<keyword evidence="2" id="KW-0560">Oxidoreductase</keyword>
<accession>A0ABW5HMU2</accession>
<dbReference type="Gene3D" id="3.30.1370.60">
    <property type="entry name" value="Hypothetical oxidoreductase yiak, domain 2"/>
    <property type="match status" value="1"/>
</dbReference>
<keyword evidence="5" id="KW-1185">Reference proteome</keyword>
<dbReference type="InterPro" id="IPR043144">
    <property type="entry name" value="Mal/L-sulf/L-lact_DH-like_ah"/>
</dbReference>
<evidence type="ECO:0000313" key="5">
    <source>
        <dbReference type="Proteomes" id="UP001597483"/>
    </source>
</evidence>
<evidence type="ECO:0000256" key="2">
    <source>
        <dbReference type="ARBA" id="ARBA00023002"/>
    </source>
</evidence>